<dbReference type="AlphaFoldDB" id="A2SNH3"/>
<dbReference type="EMBL" id="CP000556">
    <property type="protein sequence ID" value="ABM97112.1"/>
    <property type="molecule type" value="Genomic_DNA"/>
</dbReference>
<keyword evidence="1" id="KW-0614">Plasmid</keyword>
<protein>
    <submittedName>
        <fullName evidence="1">Uncharacterized protein</fullName>
    </submittedName>
</protein>
<sequence length="245" mass="26215">MSNNQLVPSEGGVALNLMVEQASCAEVAKFTMPQAVIMVATQVLLDRAVDDSSSRLRVIGARKSTHHGADEMWCVQGRGKRKIGLVVPSIHRHYKTSILSVLRVTAPSGQCKLQLNGMPGAGMATVSRWGDSGECEIRWPQAWVADYLNALKFETMGAENKANMAATYGETPTLVVEGERIALPSIAQCGYVARALAGEHVVCSSRDLDAIEPFMACGLPLVSGPNPNQVGILDAYTLQLPPARA</sequence>
<name>A2SNH3_METPP</name>
<evidence type="ECO:0000313" key="1">
    <source>
        <dbReference type="EMBL" id="ABM97112.1"/>
    </source>
</evidence>
<reference evidence="1 2" key="1">
    <citation type="journal article" date="2007" name="J. Bacteriol.">
        <title>Whole-genome analysis of the methyl tert-butyl ether-degrading beta-proteobacterium Methylibium petroleiphilum PM1.</title>
        <authorList>
            <person name="Kane S.R."/>
            <person name="Chakicherla A.Y."/>
            <person name="Chain P.S.G."/>
            <person name="Schmidt R."/>
            <person name="Shin M.W."/>
            <person name="Legler T.C."/>
            <person name="Scow K.M."/>
            <person name="Larimer F.W."/>
            <person name="Lucas S.M."/>
            <person name="Richardson P.M."/>
            <person name="Hristova K.R."/>
        </authorList>
    </citation>
    <scope>NUCLEOTIDE SEQUENCE [LARGE SCALE GENOMIC DNA]</scope>
    <source>
        <strain evidence="2">ATCC BAA-1232 / LMG 22953 / PM1</strain>
        <plasmid evidence="1 2">RPME01</plasmid>
    </source>
</reference>
<dbReference type="HOGENOM" id="CLU_1132556_0_0_4"/>
<proteinExistence type="predicted"/>
<geneLocation type="plasmid" evidence="1 2">
    <name>RPME01</name>
</geneLocation>
<gene>
    <name evidence="1" type="ordered locus">Mpe_B0337</name>
</gene>
<dbReference type="KEGG" id="mpt:Mpe_B0337"/>
<keyword evidence="2" id="KW-1185">Reference proteome</keyword>
<organism evidence="1 2">
    <name type="scientific">Methylibium petroleiphilum (strain ATCC BAA-1232 / LMG 22953 / PM1)</name>
    <dbReference type="NCBI Taxonomy" id="420662"/>
    <lineage>
        <taxon>Bacteria</taxon>
        <taxon>Pseudomonadati</taxon>
        <taxon>Pseudomonadota</taxon>
        <taxon>Betaproteobacteria</taxon>
        <taxon>Burkholderiales</taxon>
        <taxon>Sphaerotilaceae</taxon>
        <taxon>Methylibium</taxon>
    </lineage>
</organism>
<accession>A2SNH3</accession>
<dbReference type="RefSeq" id="WP_011831700.1">
    <property type="nucleotide sequence ID" value="NC_008826.1"/>
</dbReference>
<dbReference type="Proteomes" id="UP000000366">
    <property type="component" value="Plasmid RPME01"/>
</dbReference>
<evidence type="ECO:0000313" key="2">
    <source>
        <dbReference type="Proteomes" id="UP000000366"/>
    </source>
</evidence>